<feature type="compositionally biased region" description="Gly residues" evidence="6">
    <location>
        <begin position="242"/>
        <end position="259"/>
    </location>
</feature>
<feature type="compositionally biased region" description="Basic residues" evidence="6">
    <location>
        <begin position="146"/>
        <end position="162"/>
    </location>
</feature>
<sequence>MLHLLIVAANYAPQYSALLTILVQWACDRSCEEAMTSQPNVGVALAQPRNASRPITAMSRDHHMQQDEALPPYFLRVAPVLFHRRYLSFSNRATILVTENGLIVSVEDARTLVGTAYIFKDIFEEYAFHPEPPVAPQPRVQPARANKSKPRSQKKKKGKGKAKANNQSASETESETESSSEEDDQLMDSDWKEGAEDGEGRKQTREDDDAPPSTAFEIPLNTVLECLNIFGTVGASATNVSSGGGSGGREGGAGRGQGRGWRRDHNHDDNNDSDAERGGRREGRGIEAYFTGAGSEKKTGMRLSYAGSGYPLTMIIAEDASGPTTTCEVTTFEPEPQFELDFDSSSTMLKIILKSSWLRDALSELDPSCEKLTFIGNPPTTPEPQNAAAENSRQKQPQRRVPPPRPMLRIQATGTFGSTEMDYPNDREVLETFECVQTVSFSYRFAHISRTLRALQSSTKTSLRIDENGLLSLQFLMPTPRPRNIGGTTDAFVELRCSALEEDF</sequence>
<dbReference type="SUPFAM" id="SSF55979">
    <property type="entry name" value="DNA clamp"/>
    <property type="match status" value="1"/>
</dbReference>
<dbReference type="EMBL" id="CACVBS010000048">
    <property type="protein sequence ID" value="CAA7265340.1"/>
    <property type="molecule type" value="Genomic_DNA"/>
</dbReference>
<dbReference type="Gene3D" id="3.70.10.10">
    <property type="match status" value="2"/>
</dbReference>
<feature type="region of interest" description="Disordered" evidence="6">
    <location>
        <begin position="373"/>
        <end position="408"/>
    </location>
</feature>
<keyword evidence="5" id="KW-0539">Nucleus</keyword>
<protein>
    <recommendedName>
        <fullName evidence="9">Rad1-domain-containing protein</fullName>
    </recommendedName>
</protein>
<dbReference type="Pfam" id="PF02144">
    <property type="entry name" value="Rad1"/>
    <property type="match status" value="1"/>
</dbReference>
<feature type="region of interest" description="Disordered" evidence="6">
    <location>
        <begin position="130"/>
        <end position="215"/>
    </location>
</feature>
<keyword evidence="8" id="KW-1185">Reference proteome</keyword>
<evidence type="ECO:0000256" key="4">
    <source>
        <dbReference type="ARBA" id="ARBA00023204"/>
    </source>
</evidence>
<name>A0A8S0WCX2_CYCAE</name>
<proteinExistence type="inferred from homology"/>
<feature type="region of interest" description="Disordered" evidence="6">
    <location>
        <begin position="237"/>
        <end position="285"/>
    </location>
</feature>
<evidence type="ECO:0000256" key="5">
    <source>
        <dbReference type="ARBA" id="ARBA00023242"/>
    </source>
</evidence>
<evidence type="ECO:0000256" key="2">
    <source>
        <dbReference type="ARBA" id="ARBA00010991"/>
    </source>
</evidence>
<dbReference type="OrthoDB" id="337581at2759"/>
<dbReference type="PANTHER" id="PTHR10870:SF0">
    <property type="entry name" value="CELL CYCLE CHECKPOINT PROTEIN RAD1"/>
    <property type="match status" value="1"/>
</dbReference>
<reference evidence="7 8" key="1">
    <citation type="submission" date="2020-01" db="EMBL/GenBank/DDBJ databases">
        <authorList>
            <person name="Gupta K D."/>
        </authorList>
    </citation>
    <scope>NUCLEOTIDE SEQUENCE [LARGE SCALE GENOMIC DNA]</scope>
</reference>
<evidence type="ECO:0000256" key="3">
    <source>
        <dbReference type="ARBA" id="ARBA00022763"/>
    </source>
</evidence>
<feature type="compositionally biased region" description="Basic and acidic residues" evidence="6">
    <location>
        <begin position="261"/>
        <end position="285"/>
    </location>
</feature>
<dbReference type="PANTHER" id="PTHR10870">
    <property type="entry name" value="CELL CYCLE CHECKPOINT PROTEIN RAD1"/>
    <property type="match status" value="1"/>
</dbReference>
<organism evidence="7 8">
    <name type="scientific">Cyclocybe aegerita</name>
    <name type="common">Black poplar mushroom</name>
    <name type="synonym">Agrocybe aegerita</name>
    <dbReference type="NCBI Taxonomy" id="1973307"/>
    <lineage>
        <taxon>Eukaryota</taxon>
        <taxon>Fungi</taxon>
        <taxon>Dikarya</taxon>
        <taxon>Basidiomycota</taxon>
        <taxon>Agaricomycotina</taxon>
        <taxon>Agaricomycetes</taxon>
        <taxon>Agaricomycetidae</taxon>
        <taxon>Agaricales</taxon>
        <taxon>Agaricineae</taxon>
        <taxon>Bolbitiaceae</taxon>
        <taxon>Cyclocybe</taxon>
    </lineage>
</organism>
<evidence type="ECO:0000313" key="7">
    <source>
        <dbReference type="EMBL" id="CAA7265340.1"/>
    </source>
</evidence>
<feature type="compositionally biased region" description="Acidic residues" evidence="6">
    <location>
        <begin position="172"/>
        <end position="187"/>
    </location>
</feature>
<comment type="similarity">
    <text evidence="2">Belongs to the rad1 family.</text>
</comment>
<accession>A0A8S0WCX2</accession>
<keyword evidence="3" id="KW-0227">DNA damage</keyword>
<dbReference type="GO" id="GO:0000077">
    <property type="term" value="P:DNA damage checkpoint signaling"/>
    <property type="evidence" value="ECO:0007669"/>
    <property type="project" value="InterPro"/>
</dbReference>
<keyword evidence="4" id="KW-0234">DNA repair</keyword>
<dbReference type="GO" id="GO:0006281">
    <property type="term" value="P:DNA repair"/>
    <property type="evidence" value="ECO:0007669"/>
    <property type="project" value="UniProtKB-KW"/>
</dbReference>
<dbReference type="Proteomes" id="UP000467700">
    <property type="component" value="Unassembled WGS sequence"/>
</dbReference>
<evidence type="ECO:0000256" key="6">
    <source>
        <dbReference type="SAM" id="MobiDB-lite"/>
    </source>
</evidence>
<dbReference type="InterPro" id="IPR003021">
    <property type="entry name" value="Rad1_Rec1_Rad17"/>
</dbReference>
<dbReference type="GO" id="GO:0030896">
    <property type="term" value="C:checkpoint clamp complex"/>
    <property type="evidence" value="ECO:0007669"/>
    <property type="project" value="TreeGrafter"/>
</dbReference>
<comment type="caution">
    <text evidence="7">The sequence shown here is derived from an EMBL/GenBank/DDBJ whole genome shotgun (WGS) entry which is preliminary data.</text>
</comment>
<evidence type="ECO:0000256" key="1">
    <source>
        <dbReference type="ARBA" id="ARBA00004123"/>
    </source>
</evidence>
<gene>
    <name evidence="7" type="ORF">AAE3_LOCUS7624</name>
</gene>
<dbReference type="AlphaFoldDB" id="A0A8S0WCX2"/>
<dbReference type="InterPro" id="IPR046938">
    <property type="entry name" value="DNA_clamp_sf"/>
</dbReference>
<evidence type="ECO:0008006" key="9">
    <source>
        <dbReference type="Google" id="ProtNLM"/>
    </source>
</evidence>
<dbReference type="PRINTS" id="PR01245">
    <property type="entry name" value="RAD1REC1"/>
</dbReference>
<feature type="compositionally biased region" description="Basic and acidic residues" evidence="6">
    <location>
        <begin position="189"/>
        <end position="205"/>
    </location>
</feature>
<comment type="subcellular location">
    <subcellularLocation>
        <location evidence="1">Nucleus</location>
    </subcellularLocation>
</comment>
<evidence type="ECO:0000313" key="8">
    <source>
        <dbReference type="Proteomes" id="UP000467700"/>
    </source>
</evidence>